<dbReference type="GO" id="GO:0043565">
    <property type="term" value="F:sequence-specific DNA binding"/>
    <property type="evidence" value="ECO:0007669"/>
    <property type="project" value="InterPro"/>
</dbReference>
<dbReference type="SMART" id="SM00342">
    <property type="entry name" value="HTH_ARAC"/>
    <property type="match status" value="1"/>
</dbReference>
<dbReference type="InterPro" id="IPR018060">
    <property type="entry name" value="HTH_AraC"/>
</dbReference>
<evidence type="ECO:0000256" key="2">
    <source>
        <dbReference type="ARBA" id="ARBA00023125"/>
    </source>
</evidence>
<sequence length="300" mass="35344">MELSTFHKIYDFKMPMVYMEKNHFNNKEALKNRFCFILIEKGAGIINLNKKNVPFIAPVIFCINENENIYIDKELNIKIKTIYFHPSIINGILDFENIRSMPEEFLLSTIQDCEYMKPFTQHNDKFYGKINIGPLTSKRLSCICESFKKESTLQNTDNWPCRSRSYIMEILFLIQNAYSESYIQNETVISEDDEEIKSIITYLINNYDKNITISELTKLFSINRTTLSSKFNESIGESIISYLNRTRINMASIILRDTKLPISEVMTRVGFNESTHFLRTFKKYTGMSPKSYRDNYCWMN</sequence>
<dbReference type="AlphaFoldDB" id="A0A964RLX6"/>
<dbReference type="Proteomes" id="UP000656077">
    <property type="component" value="Unassembled WGS sequence"/>
</dbReference>
<dbReference type="SUPFAM" id="SSF46689">
    <property type="entry name" value="Homeodomain-like"/>
    <property type="match status" value="1"/>
</dbReference>
<name>A0A964RLX6_9CLOT</name>
<dbReference type="PROSITE" id="PS01124">
    <property type="entry name" value="HTH_ARAC_FAMILY_2"/>
    <property type="match status" value="1"/>
</dbReference>
<evidence type="ECO:0000313" key="6">
    <source>
        <dbReference type="Proteomes" id="UP000656077"/>
    </source>
</evidence>
<keyword evidence="2" id="KW-0238">DNA-binding</keyword>
<dbReference type="Pfam" id="PF12833">
    <property type="entry name" value="HTH_18"/>
    <property type="match status" value="1"/>
</dbReference>
<comment type="caution">
    <text evidence="5">The sequence shown here is derived from an EMBL/GenBank/DDBJ whole genome shotgun (WGS) entry which is preliminary data.</text>
</comment>
<dbReference type="GO" id="GO:0003700">
    <property type="term" value="F:DNA-binding transcription factor activity"/>
    <property type="evidence" value="ECO:0007669"/>
    <property type="project" value="InterPro"/>
</dbReference>
<gene>
    <name evidence="5" type="ORF">GKZ28_09910</name>
</gene>
<protein>
    <submittedName>
        <fullName evidence="5">Helix-turn-helix domain-containing protein</fullName>
    </submittedName>
</protein>
<feature type="domain" description="HTH araC/xylS-type" evidence="4">
    <location>
        <begin position="197"/>
        <end position="295"/>
    </location>
</feature>
<proteinExistence type="predicted"/>
<evidence type="ECO:0000256" key="1">
    <source>
        <dbReference type="ARBA" id="ARBA00023015"/>
    </source>
</evidence>
<dbReference type="PANTHER" id="PTHR43280:SF2">
    <property type="entry name" value="HTH-TYPE TRANSCRIPTIONAL REGULATOR EXSA"/>
    <property type="match status" value="1"/>
</dbReference>
<evidence type="ECO:0000313" key="5">
    <source>
        <dbReference type="EMBL" id="MVX64007.1"/>
    </source>
</evidence>
<keyword evidence="1" id="KW-0805">Transcription regulation</keyword>
<dbReference type="RefSeq" id="WP_160359053.1">
    <property type="nucleotide sequence ID" value="NZ_WSRQ01000013.1"/>
</dbReference>
<evidence type="ECO:0000256" key="3">
    <source>
        <dbReference type="ARBA" id="ARBA00023163"/>
    </source>
</evidence>
<evidence type="ECO:0000259" key="4">
    <source>
        <dbReference type="PROSITE" id="PS01124"/>
    </source>
</evidence>
<dbReference type="InterPro" id="IPR020449">
    <property type="entry name" value="Tscrpt_reg_AraC-type_HTH"/>
</dbReference>
<keyword evidence="3" id="KW-0804">Transcription</keyword>
<dbReference type="PRINTS" id="PR00032">
    <property type="entry name" value="HTHARAC"/>
</dbReference>
<dbReference type="PANTHER" id="PTHR43280">
    <property type="entry name" value="ARAC-FAMILY TRANSCRIPTIONAL REGULATOR"/>
    <property type="match status" value="1"/>
</dbReference>
<accession>A0A964RLX6</accession>
<dbReference type="InterPro" id="IPR009057">
    <property type="entry name" value="Homeodomain-like_sf"/>
</dbReference>
<dbReference type="Gene3D" id="1.10.10.60">
    <property type="entry name" value="Homeodomain-like"/>
    <property type="match status" value="2"/>
</dbReference>
<organism evidence="5 6">
    <name type="scientific">Clostridium chromiireducens</name>
    <dbReference type="NCBI Taxonomy" id="225345"/>
    <lineage>
        <taxon>Bacteria</taxon>
        <taxon>Bacillati</taxon>
        <taxon>Bacillota</taxon>
        <taxon>Clostridia</taxon>
        <taxon>Eubacteriales</taxon>
        <taxon>Clostridiaceae</taxon>
        <taxon>Clostridium</taxon>
    </lineage>
</organism>
<reference evidence="5" key="1">
    <citation type="submission" date="2019-12" db="EMBL/GenBank/DDBJ databases">
        <title>Microbes associate with the intestines of laboratory mice.</title>
        <authorList>
            <person name="Navarre W."/>
            <person name="Wong E."/>
        </authorList>
    </citation>
    <scope>NUCLEOTIDE SEQUENCE</scope>
    <source>
        <strain evidence="5">NM79_F5</strain>
    </source>
</reference>
<dbReference type="EMBL" id="WSRQ01000013">
    <property type="protein sequence ID" value="MVX64007.1"/>
    <property type="molecule type" value="Genomic_DNA"/>
</dbReference>